<evidence type="ECO:0008006" key="3">
    <source>
        <dbReference type="Google" id="ProtNLM"/>
    </source>
</evidence>
<sequence>MPPTATSDLDRTLYNANAALHTRTERQTSRGEKLLEAADDVYDSVSGLSSNGYVTATSDVVSAGMALLGPELDNFKTNCDILMKTLDAVAKVHPFVTVAVLAFKTAVTFEMTRRQNDKRIVALHVSMLDLMAVIGLLRNLAKDDHGSDGVSIADRLHDRMQAIAKDIETCAATCDSFQKKKLIVKVFKSIAWEGKLEGFATAFDGHKDALHKDLSMHTALGVERANQTLSAVDVAVKTSGTKLDMILLFQQLRSPDERELWKFIESKGGPDKFLADDTLMNELLARTEKGTADQLTSVNEVKYDIRKDLAEIIKENLEVSENKFQALQITIRGQMEQTVRREGDRIIGTLLSGPQDRIIDPNVWEIWHEMGWKGSAKARHLVMALREFYAERYADAADEGVITVAAPRKAANTPVSPIWGSTSTYQQRRKAVGVRPEDRWTLDYITILRIQPLLEAFDDDASSFVTVSEVNAFTQARPRDWSLPHWMAYWTIGYPLSMRYYHDRIQQVVSKIAELADQMLPVNRAIYDKFQGSGILGNFELVLAAAYKAEDHIAWDPQLFDRFKSYVSQEEKRMKETLETVKYRIDAPSTLTLLLGSGRLEKHLLPLMYLMYHRYLELLTIGRSVALHRDEVLEMLNSSQMIEKSMRARLENVKAMCTIQNQNISDHLKKFAFGLYYYLEFPNDWTESAYYKFYYSHESEDEERPAVEDEPIETDPDKVLLRGRQDDGVDLSEYERPFEPRPVLEPAPNSSELWHTCWRGCYKSDALSWLPMFSGHLDIEIPPTDGTFSGRGVDAFATFSIFGKRVGWQVAFTKTHDGESEGSQKQYTWEGTLNDAEDEIIGTYCYGHPVEADTVLPVITAGSGMGTFKLNRRPLYYYLYRPPDAAFDYNKARSLWRYALNSVQHAVRAQGRLLSWDFVKERRDRRAKYVERYMQLDELNGSWKELTVRDWIDEAQAKEMVKIEMTATVADHFFYRSLARCIMLREVIHAGAYCFVCRRPEGFPATRVTCLECTSTSFGVEGNTVDFCAEHMLCDYEHDDAEDDDNIHTNDHRLIQVRKSAPQRLMHKLVAKGKEQMELMDSFPTHTDENDSCVTHPRCIRCKEIPSQPYWYCLECNGEIGETYMCQDCNKKDEAERLSRFASREDYRPTAANATPGHKWTHSMILWQHASEDEDSPSVEDRLSTLEENFRNLESSINSRQDEFSERLQRLEDLMGKLVSMLSKKPARR</sequence>
<keyword evidence="2" id="KW-1185">Reference proteome</keyword>
<evidence type="ECO:0000313" key="1">
    <source>
        <dbReference type="EMBL" id="GJE85201.1"/>
    </source>
</evidence>
<dbReference type="Proteomes" id="UP000703269">
    <property type="component" value="Unassembled WGS sequence"/>
</dbReference>
<comment type="caution">
    <text evidence="1">The sequence shown here is derived from an EMBL/GenBank/DDBJ whole genome shotgun (WGS) entry which is preliminary data.</text>
</comment>
<accession>A0A9P3FZ27</accession>
<dbReference type="OrthoDB" id="2122982at2759"/>
<organism evidence="1 2">
    <name type="scientific">Phanerochaete sordida</name>
    <dbReference type="NCBI Taxonomy" id="48140"/>
    <lineage>
        <taxon>Eukaryota</taxon>
        <taxon>Fungi</taxon>
        <taxon>Dikarya</taxon>
        <taxon>Basidiomycota</taxon>
        <taxon>Agaricomycotina</taxon>
        <taxon>Agaricomycetes</taxon>
        <taxon>Polyporales</taxon>
        <taxon>Phanerochaetaceae</taxon>
        <taxon>Phanerochaete</taxon>
    </lineage>
</organism>
<dbReference type="EMBL" id="BPQB01000002">
    <property type="protein sequence ID" value="GJE85201.1"/>
    <property type="molecule type" value="Genomic_DNA"/>
</dbReference>
<protein>
    <recommendedName>
        <fullName evidence="3">Vacuolar protein sorting-associated protein 13 second N-terminal domain-containing protein</fullName>
    </recommendedName>
</protein>
<dbReference type="AlphaFoldDB" id="A0A9P3FZ27"/>
<name>A0A9P3FZ27_9APHY</name>
<gene>
    <name evidence="1" type="ORF">PsYK624_012790</name>
</gene>
<reference evidence="1 2" key="1">
    <citation type="submission" date="2021-08" db="EMBL/GenBank/DDBJ databases">
        <title>Draft Genome Sequence of Phanerochaete sordida strain YK-624.</title>
        <authorList>
            <person name="Mori T."/>
            <person name="Dohra H."/>
            <person name="Suzuki T."/>
            <person name="Kawagishi H."/>
            <person name="Hirai H."/>
        </authorList>
    </citation>
    <scope>NUCLEOTIDE SEQUENCE [LARGE SCALE GENOMIC DNA]</scope>
    <source>
        <strain evidence="1 2">YK-624</strain>
    </source>
</reference>
<proteinExistence type="predicted"/>
<evidence type="ECO:0000313" key="2">
    <source>
        <dbReference type="Proteomes" id="UP000703269"/>
    </source>
</evidence>